<gene>
    <name evidence="2" type="ORF">AFUS01_LOCUS30499</name>
</gene>
<keyword evidence="3" id="KW-1185">Reference proteome</keyword>
<dbReference type="OrthoDB" id="262308at2759"/>
<name>A0A8J2P9Q2_9HEXA</name>
<evidence type="ECO:0000313" key="2">
    <source>
        <dbReference type="EMBL" id="CAG7820091.1"/>
    </source>
</evidence>
<evidence type="ECO:0000256" key="1">
    <source>
        <dbReference type="SAM" id="MobiDB-lite"/>
    </source>
</evidence>
<feature type="region of interest" description="Disordered" evidence="1">
    <location>
        <begin position="102"/>
        <end position="122"/>
    </location>
</feature>
<sequence>SNGTLLKDVINEGGSPQYKYFYPNDQGIVKSMEAVLKRLEVQDQADTENVKAELDCCLSLDFLKEDFNKQSIRKENHRFLRLIYWKKMMNFFQNINLRLDEGNRKPQQQRGCPKPEGLYRSD</sequence>
<evidence type="ECO:0000313" key="3">
    <source>
        <dbReference type="Proteomes" id="UP000708208"/>
    </source>
</evidence>
<proteinExistence type="predicted"/>
<dbReference type="EMBL" id="CAJVCH010468882">
    <property type="protein sequence ID" value="CAG7820091.1"/>
    <property type="molecule type" value="Genomic_DNA"/>
</dbReference>
<dbReference type="Proteomes" id="UP000708208">
    <property type="component" value="Unassembled WGS sequence"/>
</dbReference>
<organism evidence="2 3">
    <name type="scientific">Allacma fusca</name>
    <dbReference type="NCBI Taxonomy" id="39272"/>
    <lineage>
        <taxon>Eukaryota</taxon>
        <taxon>Metazoa</taxon>
        <taxon>Ecdysozoa</taxon>
        <taxon>Arthropoda</taxon>
        <taxon>Hexapoda</taxon>
        <taxon>Collembola</taxon>
        <taxon>Symphypleona</taxon>
        <taxon>Sminthuridae</taxon>
        <taxon>Allacma</taxon>
    </lineage>
</organism>
<accession>A0A8J2P9Q2</accession>
<protein>
    <submittedName>
        <fullName evidence="2">Uncharacterized protein</fullName>
    </submittedName>
</protein>
<comment type="caution">
    <text evidence="2">The sequence shown here is derived from an EMBL/GenBank/DDBJ whole genome shotgun (WGS) entry which is preliminary data.</text>
</comment>
<dbReference type="AlphaFoldDB" id="A0A8J2P9Q2"/>
<feature type="non-terminal residue" evidence="2">
    <location>
        <position position="122"/>
    </location>
</feature>
<feature type="non-terminal residue" evidence="2">
    <location>
        <position position="1"/>
    </location>
</feature>
<reference evidence="2" key="1">
    <citation type="submission" date="2021-06" db="EMBL/GenBank/DDBJ databases">
        <authorList>
            <person name="Hodson N. C."/>
            <person name="Mongue J. A."/>
            <person name="Jaron S. K."/>
        </authorList>
    </citation>
    <scope>NUCLEOTIDE SEQUENCE</scope>
</reference>